<proteinExistence type="predicted"/>
<evidence type="ECO:0000259" key="1">
    <source>
        <dbReference type="Pfam" id="PF13649"/>
    </source>
</evidence>
<dbReference type="InterPro" id="IPR029063">
    <property type="entry name" value="SAM-dependent_MTases_sf"/>
</dbReference>
<reference evidence="3" key="1">
    <citation type="submission" date="2023-07" db="EMBL/GenBank/DDBJ databases">
        <title>30 novel species of actinomycetes from the DSMZ collection.</title>
        <authorList>
            <person name="Nouioui I."/>
        </authorList>
    </citation>
    <scope>NUCLEOTIDE SEQUENCE [LARGE SCALE GENOMIC DNA]</scope>
    <source>
        <strain evidence="3">DSM 41886</strain>
    </source>
</reference>
<dbReference type="SUPFAM" id="SSF53335">
    <property type="entry name" value="S-adenosyl-L-methionine-dependent methyltransferases"/>
    <property type="match status" value="1"/>
</dbReference>
<dbReference type="GO" id="GO:0008168">
    <property type="term" value="F:methyltransferase activity"/>
    <property type="evidence" value="ECO:0007669"/>
    <property type="project" value="UniProtKB-KW"/>
</dbReference>
<dbReference type="CDD" id="cd02440">
    <property type="entry name" value="AdoMet_MTases"/>
    <property type="match status" value="1"/>
</dbReference>
<dbReference type="RefSeq" id="WP_311616815.1">
    <property type="nucleotide sequence ID" value="NZ_JAVREV010000003.1"/>
</dbReference>
<organism evidence="2 3">
    <name type="scientific">Streptomyces johnsoniae</name>
    <dbReference type="NCBI Taxonomy" id="3075532"/>
    <lineage>
        <taxon>Bacteria</taxon>
        <taxon>Bacillati</taxon>
        <taxon>Actinomycetota</taxon>
        <taxon>Actinomycetes</taxon>
        <taxon>Kitasatosporales</taxon>
        <taxon>Streptomycetaceae</taxon>
        <taxon>Streptomyces</taxon>
    </lineage>
</organism>
<dbReference type="EMBL" id="JAVREV010000003">
    <property type="protein sequence ID" value="MDT0442380.1"/>
    <property type="molecule type" value="Genomic_DNA"/>
</dbReference>
<evidence type="ECO:0000313" key="3">
    <source>
        <dbReference type="Proteomes" id="UP001183615"/>
    </source>
</evidence>
<feature type="domain" description="Methyltransferase" evidence="1">
    <location>
        <begin position="53"/>
        <end position="147"/>
    </location>
</feature>
<dbReference type="EC" id="2.1.-.-" evidence="2"/>
<dbReference type="Pfam" id="PF13649">
    <property type="entry name" value="Methyltransf_25"/>
    <property type="match status" value="1"/>
</dbReference>
<keyword evidence="2" id="KW-0808">Transferase</keyword>
<dbReference type="Gene3D" id="3.40.50.150">
    <property type="entry name" value="Vaccinia Virus protein VP39"/>
    <property type="match status" value="1"/>
</dbReference>
<keyword evidence="3" id="KW-1185">Reference proteome</keyword>
<dbReference type="Proteomes" id="UP001183615">
    <property type="component" value="Unassembled WGS sequence"/>
</dbReference>
<gene>
    <name evidence="2" type="ORF">RM779_07185</name>
</gene>
<accession>A0ABU2S435</accession>
<protein>
    <submittedName>
        <fullName evidence="2">Class I SAM-dependent methyltransferase</fullName>
        <ecNumber evidence="2">2.1.-.-</ecNumber>
    </submittedName>
</protein>
<dbReference type="GO" id="GO:0032259">
    <property type="term" value="P:methylation"/>
    <property type="evidence" value="ECO:0007669"/>
    <property type="project" value="UniProtKB-KW"/>
</dbReference>
<evidence type="ECO:0000313" key="2">
    <source>
        <dbReference type="EMBL" id="MDT0442380.1"/>
    </source>
</evidence>
<sequence>MSGTARSVDAWDGFWRAAPEDRETVFWDAAPGQVAADHLPHFAPHFAERLPLVDVGCGNGTQTAYLARHHDGPVLGIDLSEEAVARARRAAGPAGPGFRQSDAADPAAAAALHEELGDCHVYLRGVLHQAPPPERAALAAGLATLLGARGRGFVTEPSEAAKAELAGLMRRPEGPPPGLASVFEHGISPGALPEGELPALFAAAGLSVLDDGTRPFATTERGADGAAVALPSIWLVIGRRG</sequence>
<keyword evidence="2" id="KW-0489">Methyltransferase</keyword>
<name>A0ABU2S435_9ACTN</name>
<dbReference type="InterPro" id="IPR041698">
    <property type="entry name" value="Methyltransf_25"/>
</dbReference>
<comment type="caution">
    <text evidence="2">The sequence shown here is derived from an EMBL/GenBank/DDBJ whole genome shotgun (WGS) entry which is preliminary data.</text>
</comment>